<reference evidence="1" key="1">
    <citation type="submission" date="2020-05" db="EMBL/GenBank/DDBJ databases">
        <title>Phylogenomic resolution of chytrid fungi.</title>
        <authorList>
            <person name="Stajich J.E."/>
            <person name="Amses K."/>
            <person name="Simmons R."/>
            <person name="Seto K."/>
            <person name="Myers J."/>
            <person name="Bonds A."/>
            <person name="Quandt C.A."/>
            <person name="Barry K."/>
            <person name="Liu P."/>
            <person name="Grigoriev I."/>
            <person name="Longcore J.E."/>
            <person name="James T.Y."/>
        </authorList>
    </citation>
    <scope>NUCLEOTIDE SEQUENCE</scope>
    <source>
        <strain evidence="1">JEL0513</strain>
    </source>
</reference>
<accession>A0AAD5SRN0</accession>
<organism evidence="1 2">
    <name type="scientific">Physocladia obscura</name>
    <dbReference type="NCBI Taxonomy" id="109957"/>
    <lineage>
        <taxon>Eukaryota</taxon>
        <taxon>Fungi</taxon>
        <taxon>Fungi incertae sedis</taxon>
        <taxon>Chytridiomycota</taxon>
        <taxon>Chytridiomycota incertae sedis</taxon>
        <taxon>Chytridiomycetes</taxon>
        <taxon>Chytridiales</taxon>
        <taxon>Chytriomycetaceae</taxon>
        <taxon>Physocladia</taxon>
    </lineage>
</organism>
<evidence type="ECO:0000313" key="1">
    <source>
        <dbReference type="EMBL" id="KAJ3093487.1"/>
    </source>
</evidence>
<dbReference type="Proteomes" id="UP001211907">
    <property type="component" value="Unassembled WGS sequence"/>
</dbReference>
<evidence type="ECO:0000313" key="2">
    <source>
        <dbReference type="Proteomes" id="UP001211907"/>
    </source>
</evidence>
<gene>
    <name evidence="1" type="ORF">HK100_006582</name>
</gene>
<dbReference type="EMBL" id="JADGJH010003056">
    <property type="protein sequence ID" value="KAJ3093487.1"/>
    <property type="molecule type" value="Genomic_DNA"/>
</dbReference>
<dbReference type="AlphaFoldDB" id="A0AAD5SRN0"/>
<protein>
    <submittedName>
        <fullName evidence="1">Uncharacterized protein</fullName>
    </submittedName>
</protein>
<sequence length="118" mass="13235">MEDLDQCMNLFTQVVVPLFADQPKNRVRVEETGIWFTMKDKFAFMLCDVSVALEVILEDGNEVGDYSADLESFKNIETMKGVFSHLNVTDCAYKCGIEFAVGCQHCGGCCSRSRRCQG</sequence>
<proteinExistence type="predicted"/>
<name>A0AAD5SRN0_9FUNG</name>
<keyword evidence="2" id="KW-1185">Reference proteome</keyword>
<comment type="caution">
    <text evidence="1">The sequence shown here is derived from an EMBL/GenBank/DDBJ whole genome shotgun (WGS) entry which is preliminary data.</text>
</comment>